<dbReference type="SUPFAM" id="SSF53335">
    <property type="entry name" value="S-adenosyl-L-methionine-dependent methyltransferases"/>
    <property type="match status" value="1"/>
</dbReference>
<name>A0A317FJZ1_9PROT</name>
<dbReference type="OrthoDB" id="9801609at2"/>
<gene>
    <name evidence="2" type="ORF">DFH01_05125</name>
</gene>
<keyword evidence="2" id="KW-0808">Transferase</keyword>
<dbReference type="InterPro" id="IPR013216">
    <property type="entry name" value="Methyltransf_11"/>
</dbReference>
<dbReference type="Gene3D" id="3.40.50.150">
    <property type="entry name" value="Vaccinia Virus protein VP39"/>
    <property type="match status" value="1"/>
</dbReference>
<feature type="domain" description="Methyltransferase type 11" evidence="1">
    <location>
        <begin position="38"/>
        <end position="126"/>
    </location>
</feature>
<evidence type="ECO:0000313" key="2">
    <source>
        <dbReference type="EMBL" id="PWS38652.1"/>
    </source>
</evidence>
<dbReference type="CDD" id="cd02440">
    <property type="entry name" value="AdoMet_MTases"/>
    <property type="match status" value="1"/>
</dbReference>
<keyword evidence="3" id="KW-1185">Reference proteome</keyword>
<dbReference type="EMBL" id="QGNA01000001">
    <property type="protein sequence ID" value="PWS38652.1"/>
    <property type="molecule type" value="Genomic_DNA"/>
</dbReference>
<reference evidence="3" key="1">
    <citation type="submission" date="2018-05" db="EMBL/GenBank/DDBJ databases">
        <authorList>
            <person name="Du Z."/>
            <person name="Wang X."/>
        </authorList>
    </citation>
    <scope>NUCLEOTIDE SEQUENCE [LARGE SCALE GENOMIC DNA]</scope>
    <source>
        <strain evidence="3">CQN31</strain>
    </source>
</reference>
<dbReference type="InterPro" id="IPR029063">
    <property type="entry name" value="SAM-dependent_MTases_sf"/>
</dbReference>
<proteinExistence type="predicted"/>
<evidence type="ECO:0000313" key="3">
    <source>
        <dbReference type="Proteomes" id="UP000245765"/>
    </source>
</evidence>
<dbReference type="RefSeq" id="WP_109869273.1">
    <property type="nucleotide sequence ID" value="NZ_QGNA01000001.1"/>
</dbReference>
<comment type="caution">
    <text evidence="2">The sequence shown here is derived from an EMBL/GenBank/DDBJ whole genome shotgun (WGS) entry which is preliminary data.</text>
</comment>
<accession>A0A317FJZ1</accession>
<sequence>MSGYHDVRFAPDPRREVLWRTLWRHHFAARIGAADCVLDLGAGYGSFINQVVARRRIAVDTWAELPRHVAPGVEAVVGSVADLGFLPDGAVDFAFASNLFEHLTQADFAATLAGLRRVLSPRGTLTILQPNWRHASREYYDDYTHVTPWSHVSLCDFLAAHGFEPFEVRPRFLPLTIKSRLPVHPLLIRAWLASPLKPGGKQMLVAARPRRS</sequence>
<evidence type="ECO:0000259" key="1">
    <source>
        <dbReference type="Pfam" id="PF08241"/>
    </source>
</evidence>
<dbReference type="Proteomes" id="UP000245765">
    <property type="component" value="Unassembled WGS sequence"/>
</dbReference>
<dbReference type="Pfam" id="PF08241">
    <property type="entry name" value="Methyltransf_11"/>
    <property type="match status" value="1"/>
</dbReference>
<dbReference type="GO" id="GO:0032259">
    <property type="term" value="P:methylation"/>
    <property type="evidence" value="ECO:0007669"/>
    <property type="project" value="UniProtKB-KW"/>
</dbReference>
<organism evidence="2 3">
    <name type="scientific">Falsiroseomonas bella</name>
    <dbReference type="NCBI Taxonomy" id="2184016"/>
    <lineage>
        <taxon>Bacteria</taxon>
        <taxon>Pseudomonadati</taxon>
        <taxon>Pseudomonadota</taxon>
        <taxon>Alphaproteobacteria</taxon>
        <taxon>Acetobacterales</taxon>
        <taxon>Roseomonadaceae</taxon>
        <taxon>Falsiroseomonas</taxon>
    </lineage>
</organism>
<protein>
    <submittedName>
        <fullName evidence="2">Methyltransferase type 11</fullName>
    </submittedName>
</protein>
<dbReference type="GO" id="GO:0008757">
    <property type="term" value="F:S-adenosylmethionine-dependent methyltransferase activity"/>
    <property type="evidence" value="ECO:0007669"/>
    <property type="project" value="InterPro"/>
</dbReference>
<keyword evidence="2" id="KW-0489">Methyltransferase</keyword>
<dbReference type="AlphaFoldDB" id="A0A317FJZ1"/>